<accession>A0A8S9A4L0</accession>
<comment type="caution">
    <text evidence="2">The sequence shown here is derived from an EMBL/GenBank/DDBJ whole genome shotgun (WGS) entry which is preliminary data.</text>
</comment>
<dbReference type="Proteomes" id="UP000433876">
    <property type="component" value="Unassembled WGS sequence"/>
</dbReference>
<gene>
    <name evidence="2" type="ORF">SMACR_08541</name>
</gene>
<evidence type="ECO:0000313" key="3">
    <source>
        <dbReference type="Proteomes" id="UP000433876"/>
    </source>
</evidence>
<feature type="compositionally biased region" description="Polar residues" evidence="1">
    <location>
        <begin position="16"/>
        <end position="26"/>
    </location>
</feature>
<dbReference type="EMBL" id="NMPR01000011">
    <property type="protein sequence ID" value="KAA8635585.1"/>
    <property type="molecule type" value="Genomic_DNA"/>
</dbReference>
<protein>
    <submittedName>
        <fullName evidence="2">Uncharacterized protein</fullName>
    </submittedName>
</protein>
<feature type="compositionally biased region" description="Polar residues" evidence="1">
    <location>
        <begin position="305"/>
        <end position="322"/>
    </location>
</feature>
<feature type="compositionally biased region" description="Polar residues" evidence="1">
    <location>
        <begin position="283"/>
        <end position="292"/>
    </location>
</feature>
<evidence type="ECO:0000256" key="1">
    <source>
        <dbReference type="SAM" id="MobiDB-lite"/>
    </source>
</evidence>
<name>A0A8S9A4L0_SORMA</name>
<evidence type="ECO:0000313" key="2">
    <source>
        <dbReference type="EMBL" id="KAA8635585.1"/>
    </source>
</evidence>
<proteinExistence type="predicted"/>
<reference evidence="2 3" key="1">
    <citation type="submission" date="2017-07" db="EMBL/GenBank/DDBJ databases">
        <title>Genome sequence of the Sordaria macrospora wild type strain R19027.</title>
        <authorList>
            <person name="Nowrousian M."/>
            <person name="Teichert I."/>
            <person name="Kueck U."/>
        </authorList>
    </citation>
    <scope>NUCLEOTIDE SEQUENCE [LARGE SCALE GENOMIC DNA]</scope>
    <source>
        <strain evidence="2 3">R19027</strain>
        <tissue evidence="2">Mycelium</tissue>
    </source>
</reference>
<organism evidence="2 3">
    <name type="scientific">Sordaria macrospora</name>
    <dbReference type="NCBI Taxonomy" id="5147"/>
    <lineage>
        <taxon>Eukaryota</taxon>
        <taxon>Fungi</taxon>
        <taxon>Dikarya</taxon>
        <taxon>Ascomycota</taxon>
        <taxon>Pezizomycotina</taxon>
        <taxon>Sordariomycetes</taxon>
        <taxon>Sordariomycetidae</taxon>
        <taxon>Sordariales</taxon>
        <taxon>Sordariaceae</taxon>
        <taxon>Sordaria</taxon>
    </lineage>
</organism>
<feature type="region of interest" description="Disordered" evidence="1">
    <location>
        <begin position="268"/>
        <end position="335"/>
    </location>
</feature>
<sequence>MAQPLDEMSDARQPSDIASFNTSPVSHPNMADDGNNLEYSSPNHAHASQNLDVASGVAVPLDPMLFQQYGNRIEDGDHSNQAILTSYNQYSGLMEPAWANMSPMHAQVGVPMGYDVYNMDPMAHGRLGQHQILTPPVVANTGPQEQQGQTDNSGVNRWTPKMDKRLLLLKNDGKPHKFIAKTLATEFPSAKGLNDNMVAKRLRSLRENAANATKVDKCVNRCLPKMLPVLADAVAQVAQEHGYEHVENEKEDIELELRAELKKIIQKRMLDRQRPRATGPATAASQTQNRVTKPTGRRTRAHHVNSGNLNSQSGNASGSTDPSAPKDFGPVANRD</sequence>
<dbReference type="VEuPathDB" id="FungiDB:SMAC_08541"/>
<feature type="region of interest" description="Disordered" evidence="1">
    <location>
        <begin position="1"/>
        <end position="44"/>
    </location>
</feature>
<dbReference type="AlphaFoldDB" id="A0A8S9A4L0"/>